<organism evidence="2 3">
    <name type="scientific">Brevibacterium metallidurans</name>
    <dbReference type="NCBI Taxonomy" id="1482676"/>
    <lineage>
        <taxon>Bacteria</taxon>
        <taxon>Bacillati</taxon>
        <taxon>Actinomycetota</taxon>
        <taxon>Actinomycetes</taxon>
        <taxon>Micrococcales</taxon>
        <taxon>Brevibacteriaceae</taxon>
        <taxon>Brevibacterium</taxon>
    </lineage>
</organism>
<accession>A0ABP3CAN1</accession>
<evidence type="ECO:0000313" key="3">
    <source>
        <dbReference type="Proteomes" id="UP001498238"/>
    </source>
</evidence>
<dbReference type="RefSeq" id="WP_339393624.1">
    <property type="nucleotide sequence ID" value="NZ_BAAAAF010000014.1"/>
</dbReference>
<keyword evidence="3" id="KW-1185">Reference proteome</keyword>
<comment type="caution">
    <text evidence="2">The sequence shown here is derived from an EMBL/GenBank/DDBJ whole genome shotgun (WGS) entry which is preliminary data.</text>
</comment>
<dbReference type="Proteomes" id="UP001498238">
    <property type="component" value="Unassembled WGS sequence"/>
</dbReference>
<evidence type="ECO:0000256" key="1">
    <source>
        <dbReference type="SAM" id="MobiDB-lite"/>
    </source>
</evidence>
<name>A0ABP3CAN1_9MICO</name>
<evidence type="ECO:0000313" key="2">
    <source>
        <dbReference type="EMBL" id="GAA0036967.1"/>
    </source>
</evidence>
<sequence length="180" mass="19500">MATKPQNIESIEKALGEPWAQTRERLEKAGGKDASHKELADALYPQFDGVVANHGWWVQGAVVAYEQEIGRRVPGQRADGTFDVAVSRTVPGERGEVIDRFAALIDGSLGGVDLDGQPRVSTTPKRSFWRANLVDGTKIEAAAEPKGDDRTVLALTASKLPSAEALEERRAQLKDLIAQV</sequence>
<feature type="compositionally biased region" description="Basic and acidic residues" evidence="1">
    <location>
        <begin position="22"/>
        <end position="31"/>
    </location>
</feature>
<feature type="region of interest" description="Disordered" evidence="1">
    <location>
        <begin position="1"/>
        <end position="31"/>
    </location>
</feature>
<gene>
    <name evidence="2" type="ORF">NCCP602_29280</name>
</gene>
<dbReference type="EMBL" id="BAAAAF010000014">
    <property type="protein sequence ID" value="GAA0036967.1"/>
    <property type="molecule type" value="Genomic_DNA"/>
</dbReference>
<protein>
    <submittedName>
        <fullName evidence="2">Uncharacterized protein</fullName>
    </submittedName>
</protein>
<proteinExistence type="predicted"/>
<reference evidence="2 3" key="1">
    <citation type="submission" date="2024-01" db="EMBL/GenBank/DDBJ databases">
        <title>Characterization of antibiotic resistant novel bacterial strains and their environmental applications.</title>
        <authorList>
            <person name="Manzoor S."/>
            <person name="Abbas S."/>
            <person name="Arshad M."/>
            <person name="Ahmed I."/>
        </authorList>
    </citation>
    <scope>NUCLEOTIDE SEQUENCE [LARGE SCALE GENOMIC DNA]</scope>
    <source>
        <strain evidence="2 3">NCCP-602</strain>
    </source>
</reference>